<evidence type="ECO:0000259" key="6">
    <source>
        <dbReference type="Pfam" id="PF14766"/>
    </source>
</evidence>
<keyword evidence="3" id="KW-0863">Zinc-finger</keyword>
<dbReference type="Pfam" id="PF14766">
    <property type="entry name" value="RPA_interact_N"/>
    <property type="match status" value="1"/>
</dbReference>
<evidence type="ECO:0000256" key="1">
    <source>
        <dbReference type="ARBA" id="ARBA00004123"/>
    </source>
</evidence>
<dbReference type="InterPro" id="IPR028158">
    <property type="entry name" value="RPA_interact_N_dom"/>
</dbReference>
<evidence type="ECO:0000256" key="2">
    <source>
        <dbReference type="ARBA" id="ARBA00022723"/>
    </source>
</evidence>
<feature type="domain" description="RPA-interacting protein N-terminal" evidence="6">
    <location>
        <begin position="14"/>
        <end position="53"/>
    </location>
</feature>
<evidence type="ECO:0008006" key="10">
    <source>
        <dbReference type="Google" id="ProtNLM"/>
    </source>
</evidence>
<proteinExistence type="predicted"/>
<dbReference type="InterPro" id="IPR028156">
    <property type="entry name" value="RIP"/>
</dbReference>
<dbReference type="PANTHER" id="PTHR31742">
    <property type="entry name" value="RPA-INTERACTING PROTEIN RPAIN"/>
    <property type="match status" value="1"/>
</dbReference>
<evidence type="ECO:0000313" key="9">
    <source>
        <dbReference type="Proteomes" id="UP001497644"/>
    </source>
</evidence>
<keyword evidence="5" id="KW-0539">Nucleus</keyword>
<reference evidence="8" key="1">
    <citation type="submission" date="2024-04" db="EMBL/GenBank/DDBJ databases">
        <authorList>
            <consortium name="Molecular Ecology Group"/>
        </authorList>
    </citation>
    <scope>NUCLEOTIDE SEQUENCE</scope>
</reference>
<dbReference type="GO" id="GO:0005634">
    <property type="term" value="C:nucleus"/>
    <property type="evidence" value="ECO:0007669"/>
    <property type="project" value="UniProtKB-SubCell"/>
</dbReference>
<evidence type="ECO:0000256" key="5">
    <source>
        <dbReference type="ARBA" id="ARBA00023242"/>
    </source>
</evidence>
<keyword evidence="9" id="KW-1185">Reference proteome</keyword>
<feature type="domain" description="RPA-interacting protein C-terminal" evidence="7">
    <location>
        <begin position="142"/>
        <end position="218"/>
    </location>
</feature>
<sequence>MALSPTMTSKLKYRDYANKIRHGSPKLQEVLREKCRQRMRERRNQFFNRRRFGLQLESIHIQNTLTEIIRQEFKNLATSNDGGASLTFKEIDEPLSQEEALELENEIVHDQEDWILREYEKFSHDEIESLVIYADSEGREVFCPICQKDILREENNDVSCATCGLKLTGRTMQEVKHLINESVKTHTFNCVKVPTFMIIPDNCNLDLYLVCHDCSTLAFIC</sequence>
<gene>
    <name evidence="8" type="ORF">LPLAT_LOCUS1909</name>
</gene>
<dbReference type="InterPro" id="IPR028159">
    <property type="entry name" value="RPA_interact_C_dom"/>
</dbReference>
<organism evidence="8 9">
    <name type="scientific">Lasius platythorax</name>
    <dbReference type="NCBI Taxonomy" id="488582"/>
    <lineage>
        <taxon>Eukaryota</taxon>
        <taxon>Metazoa</taxon>
        <taxon>Ecdysozoa</taxon>
        <taxon>Arthropoda</taxon>
        <taxon>Hexapoda</taxon>
        <taxon>Insecta</taxon>
        <taxon>Pterygota</taxon>
        <taxon>Neoptera</taxon>
        <taxon>Endopterygota</taxon>
        <taxon>Hymenoptera</taxon>
        <taxon>Apocrita</taxon>
        <taxon>Aculeata</taxon>
        <taxon>Formicoidea</taxon>
        <taxon>Formicidae</taxon>
        <taxon>Formicinae</taxon>
        <taxon>Lasius</taxon>
        <taxon>Lasius</taxon>
    </lineage>
</organism>
<evidence type="ECO:0000256" key="3">
    <source>
        <dbReference type="ARBA" id="ARBA00022771"/>
    </source>
</evidence>
<evidence type="ECO:0000259" key="7">
    <source>
        <dbReference type="Pfam" id="PF14768"/>
    </source>
</evidence>
<protein>
    <recommendedName>
        <fullName evidence="10">RPA-interacting protein</fullName>
    </recommendedName>
</protein>
<evidence type="ECO:0000313" key="8">
    <source>
        <dbReference type="EMBL" id="CAL1675611.1"/>
    </source>
</evidence>
<dbReference type="EMBL" id="OZ034833">
    <property type="protein sequence ID" value="CAL1675611.1"/>
    <property type="molecule type" value="Genomic_DNA"/>
</dbReference>
<dbReference type="AlphaFoldDB" id="A0AAV2N730"/>
<keyword evidence="2" id="KW-0479">Metal-binding</keyword>
<dbReference type="GO" id="GO:0008270">
    <property type="term" value="F:zinc ion binding"/>
    <property type="evidence" value="ECO:0007669"/>
    <property type="project" value="UniProtKB-KW"/>
</dbReference>
<evidence type="ECO:0000256" key="4">
    <source>
        <dbReference type="ARBA" id="ARBA00022833"/>
    </source>
</evidence>
<dbReference type="Proteomes" id="UP001497644">
    <property type="component" value="Chromosome 10"/>
</dbReference>
<keyword evidence="4" id="KW-0862">Zinc</keyword>
<accession>A0AAV2N730</accession>
<dbReference type="PANTHER" id="PTHR31742:SF1">
    <property type="entry name" value="RPA-INTERACTING PROTEIN"/>
    <property type="match status" value="1"/>
</dbReference>
<dbReference type="Pfam" id="PF14768">
    <property type="entry name" value="RPA_interact_C"/>
    <property type="match status" value="1"/>
</dbReference>
<comment type="subcellular location">
    <subcellularLocation>
        <location evidence="1">Nucleus</location>
    </subcellularLocation>
</comment>
<dbReference type="GO" id="GO:0006606">
    <property type="term" value="P:protein import into nucleus"/>
    <property type="evidence" value="ECO:0007669"/>
    <property type="project" value="TreeGrafter"/>
</dbReference>
<name>A0AAV2N730_9HYME</name>